<evidence type="ECO:0000256" key="8">
    <source>
        <dbReference type="ARBA" id="ARBA00022837"/>
    </source>
</evidence>
<name>A0A1R2CPW7_9CILI</name>
<dbReference type="NCBIfam" id="TIGR01266">
    <property type="entry name" value="fum_ac_acetase"/>
    <property type="match status" value="1"/>
</dbReference>
<keyword evidence="9 15" id="KW-0460">Magnesium</keyword>
<feature type="binding site" evidence="15">
    <location>
        <position position="249"/>
    </location>
    <ligand>
        <name>Mg(2+)</name>
        <dbReference type="ChEBI" id="CHEBI:18420"/>
    </ligand>
</feature>
<evidence type="ECO:0000313" key="20">
    <source>
        <dbReference type="Proteomes" id="UP000187209"/>
    </source>
</evidence>
<evidence type="ECO:0000256" key="5">
    <source>
        <dbReference type="ARBA" id="ARBA00014741"/>
    </source>
</evidence>
<comment type="cofactor">
    <cofactor evidence="16">
        <name>Mg(2+)</name>
        <dbReference type="ChEBI" id="CHEBI:18420"/>
    </cofactor>
    <cofactor evidence="16">
        <name>Ca(2+)</name>
        <dbReference type="ChEBI" id="CHEBI:29108"/>
    </cofactor>
</comment>
<organism evidence="19 20">
    <name type="scientific">Stentor coeruleus</name>
    <dbReference type="NCBI Taxonomy" id="5963"/>
    <lineage>
        <taxon>Eukaryota</taxon>
        <taxon>Sar</taxon>
        <taxon>Alveolata</taxon>
        <taxon>Ciliophora</taxon>
        <taxon>Postciliodesmatophora</taxon>
        <taxon>Heterotrichea</taxon>
        <taxon>Heterotrichida</taxon>
        <taxon>Stentoridae</taxon>
        <taxon>Stentor</taxon>
    </lineage>
</organism>
<dbReference type="PANTHER" id="PTHR43069">
    <property type="entry name" value="FUMARYLACETOACETASE"/>
    <property type="match status" value="1"/>
</dbReference>
<dbReference type="OrthoDB" id="9971669at2759"/>
<feature type="binding site" evidence="14">
    <location>
        <position position="240"/>
    </location>
    <ligand>
        <name>substrate</name>
    </ligand>
</feature>
<evidence type="ECO:0000256" key="15">
    <source>
        <dbReference type="PIRSR" id="PIRSR605959-3"/>
    </source>
</evidence>
<evidence type="ECO:0000256" key="10">
    <source>
        <dbReference type="ARBA" id="ARBA00022878"/>
    </source>
</evidence>
<dbReference type="Pfam" id="PF01557">
    <property type="entry name" value="FAA_hydrolase"/>
    <property type="match status" value="1"/>
</dbReference>
<evidence type="ECO:0000256" key="16">
    <source>
        <dbReference type="RuleBase" id="RU366008"/>
    </source>
</evidence>
<gene>
    <name evidence="19" type="ORF">SteCoe_6518</name>
</gene>
<dbReference type="InterPro" id="IPR036663">
    <property type="entry name" value="Fumarylacetoacetase_C_sf"/>
</dbReference>
<dbReference type="FunFam" id="3.90.850.10:FF:000004">
    <property type="entry name" value="Fumarylacetoacetase"/>
    <property type="match status" value="1"/>
</dbReference>
<comment type="pathway">
    <text evidence="2 16">Amino-acid degradation; L-phenylalanine degradation; acetoacetate and fumarate from L-phenylalanine: step 6/6.</text>
</comment>
<feature type="binding site" evidence="15">
    <location>
        <position position="123"/>
    </location>
    <ligand>
        <name>Ca(2+)</name>
        <dbReference type="ChEBI" id="CHEBI:29108"/>
    </ligand>
</feature>
<dbReference type="InterPro" id="IPR015377">
    <property type="entry name" value="Fumarylacetoacetase_N"/>
</dbReference>
<feature type="binding site" evidence="15">
    <location>
        <position position="196"/>
    </location>
    <ligand>
        <name>Ca(2+)</name>
        <dbReference type="ChEBI" id="CHEBI:29108"/>
    </ligand>
</feature>
<comment type="caution">
    <text evidence="19">The sequence shown here is derived from an EMBL/GenBank/DDBJ whole genome shotgun (WGS) entry which is preliminary data.</text>
</comment>
<evidence type="ECO:0000259" key="18">
    <source>
        <dbReference type="Pfam" id="PF09298"/>
    </source>
</evidence>
<feature type="active site" description="Proton acceptor" evidence="13">
    <location>
        <position position="130"/>
    </location>
</feature>
<dbReference type="Gene3D" id="3.90.850.10">
    <property type="entry name" value="Fumarylacetoacetase-like, C-terminal domain"/>
    <property type="match status" value="1"/>
</dbReference>
<evidence type="ECO:0000256" key="13">
    <source>
        <dbReference type="PIRSR" id="PIRSR605959-1"/>
    </source>
</evidence>
<evidence type="ECO:0000256" key="14">
    <source>
        <dbReference type="PIRSR" id="PIRSR605959-2"/>
    </source>
</evidence>
<dbReference type="GO" id="GO:0004334">
    <property type="term" value="F:fumarylacetoacetase activity"/>
    <property type="evidence" value="ECO:0007669"/>
    <property type="project" value="UniProtKB-UniRule"/>
</dbReference>
<feature type="domain" description="Fumarylacetoacetase N-terminal" evidence="18">
    <location>
        <begin position="16"/>
        <end position="115"/>
    </location>
</feature>
<dbReference type="InterPro" id="IPR011234">
    <property type="entry name" value="Fumarylacetoacetase-like_C"/>
</dbReference>
<evidence type="ECO:0000256" key="9">
    <source>
        <dbReference type="ARBA" id="ARBA00022842"/>
    </source>
</evidence>
<feature type="binding site" evidence="15">
    <location>
        <position position="194"/>
    </location>
    <ligand>
        <name>Ca(2+)</name>
        <dbReference type="ChEBI" id="CHEBI:29108"/>
    </ligand>
</feature>
<evidence type="ECO:0000256" key="4">
    <source>
        <dbReference type="ARBA" id="ARBA00012094"/>
    </source>
</evidence>
<dbReference type="Pfam" id="PF09298">
    <property type="entry name" value="FAA_hydrolase_N"/>
    <property type="match status" value="1"/>
</dbReference>
<keyword evidence="7 16" id="KW-0378">Hydrolase</keyword>
<feature type="binding site" evidence="14">
    <location>
        <position position="139"/>
    </location>
    <ligand>
        <name>substrate</name>
    </ligand>
</feature>
<dbReference type="GO" id="GO:0046872">
    <property type="term" value="F:metal ion binding"/>
    <property type="evidence" value="ECO:0007669"/>
    <property type="project" value="UniProtKB-UniRule"/>
</dbReference>
<evidence type="ECO:0000256" key="11">
    <source>
        <dbReference type="ARBA" id="ARBA00023232"/>
    </source>
</evidence>
<evidence type="ECO:0000256" key="6">
    <source>
        <dbReference type="ARBA" id="ARBA00022723"/>
    </source>
</evidence>
<proteinExistence type="inferred from homology"/>
<dbReference type="PANTHER" id="PTHR43069:SF2">
    <property type="entry name" value="FUMARYLACETOACETASE"/>
    <property type="match status" value="1"/>
</dbReference>
<dbReference type="EC" id="3.7.1.2" evidence="4 16"/>
<evidence type="ECO:0000256" key="7">
    <source>
        <dbReference type="ARBA" id="ARBA00022801"/>
    </source>
</evidence>
<evidence type="ECO:0000256" key="2">
    <source>
        <dbReference type="ARBA" id="ARBA00004782"/>
    </source>
</evidence>
<dbReference type="GO" id="GO:0006572">
    <property type="term" value="P:L-tyrosine catabolic process"/>
    <property type="evidence" value="ECO:0007669"/>
    <property type="project" value="UniProtKB-UniRule"/>
</dbReference>
<feature type="binding site" evidence="14">
    <location>
        <position position="125"/>
    </location>
    <ligand>
        <name>substrate</name>
    </ligand>
</feature>
<feature type="domain" description="Fumarylacetoacetase-like C-terminal" evidence="17">
    <location>
        <begin position="122"/>
        <end position="387"/>
    </location>
</feature>
<keyword evidence="20" id="KW-1185">Reference proteome</keyword>
<keyword evidence="6 15" id="KW-0479">Metal-binding</keyword>
<dbReference type="SUPFAM" id="SSF56529">
    <property type="entry name" value="FAH"/>
    <property type="match status" value="1"/>
</dbReference>
<feature type="binding site" evidence="14">
    <location>
        <position position="345"/>
    </location>
    <ligand>
        <name>substrate</name>
    </ligand>
</feature>
<feature type="binding site" evidence="15">
    <location>
        <position position="253"/>
    </location>
    <ligand>
        <name>Mg(2+)</name>
        <dbReference type="ChEBI" id="CHEBI:18420"/>
    </ligand>
</feature>
<comment type="catalytic activity">
    <reaction evidence="1 16">
        <text>4-fumarylacetoacetate + H2O = acetoacetate + fumarate + H(+)</text>
        <dbReference type="Rhea" id="RHEA:10244"/>
        <dbReference type="ChEBI" id="CHEBI:13705"/>
        <dbReference type="ChEBI" id="CHEBI:15377"/>
        <dbReference type="ChEBI" id="CHEBI:15378"/>
        <dbReference type="ChEBI" id="CHEBI:18034"/>
        <dbReference type="ChEBI" id="CHEBI:29806"/>
        <dbReference type="EC" id="3.7.1.2"/>
    </reaction>
</comment>
<feature type="binding site" evidence="14">
    <location>
        <position position="236"/>
    </location>
    <ligand>
        <name>substrate</name>
    </ligand>
</feature>
<reference evidence="19 20" key="1">
    <citation type="submission" date="2016-11" db="EMBL/GenBank/DDBJ databases">
        <title>The macronuclear genome of Stentor coeruleus: a giant cell with tiny introns.</title>
        <authorList>
            <person name="Slabodnick M."/>
            <person name="Ruby J.G."/>
            <person name="Reiff S.B."/>
            <person name="Swart E.C."/>
            <person name="Gosai S."/>
            <person name="Prabakaran S."/>
            <person name="Witkowska E."/>
            <person name="Larue G.E."/>
            <person name="Fisher S."/>
            <person name="Freeman R.M."/>
            <person name="Gunawardena J."/>
            <person name="Chu W."/>
            <person name="Stover N.A."/>
            <person name="Gregory B.D."/>
            <person name="Nowacki M."/>
            <person name="Derisi J."/>
            <person name="Roy S.W."/>
            <person name="Marshall W.F."/>
            <person name="Sood P."/>
        </authorList>
    </citation>
    <scope>NUCLEOTIDE SEQUENCE [LARGE SCALE GENOMIC DNA]</scope>
    <source>
        <strain evidence="19">WM001</strain>
    </source>
</reference>
<evidence type="ECO:0000256" key="3">
    <source>
        <dbReference type="ARBA" id="ARBA00010211"/>
    </source>
</evidence>
<keyword evidence="10 16" id="KW-0828">Tyrosine catabolism</keyword>
<evidence type="ECO:0000259" key="17">
    <source>
        <dbReference type="Pfam" id="PF01557"/>
    </source>
</evidence>
<dbReference type="AlphaFoldDB" id="A0A1R2CPW7"/>
<feature type="binding site" evidence="15">
    <location>
        <position position="229"/>
    </location>
    <ligand>
        <name>Mg(2+)</name>
        <dbReference type="ChEBI" id="CHEBI:18420"/>
    </ligand>
</feature>
<evidence type="ECO:0000256" key="12">
    <source>
        <dbReference type="ARBA" id="ARBA00031740"/>
    </source>
</evidence>
<protein>
    <recommendedName>
        <fullName evidence="5 16">Fumarylacetoacetase</fullName>
        <ecNumber evidence="4 16">3.7.1.2</ecNumber>
    </recommendedName>
    <alternativeName>
        <fullName evidence="12 16">Fumarylacetoacetate hydrolase</fullName>
    </alternativeName>
</protein>
<dbReference type="GO" id="GO:1902000">
    <property type="term" value="P:homogentisate catabolic process"/>
    <property type="evidence" value="ECO:0007669"/>
    <property type="project" value="TreeGrafter"/>
</dbReference>
<keyword evidence="11 16" id="KW-0585">Phenylalanine catabolism</keyword>
<dbReference type="Proteomes" id="UP000187209">
    <property type="component" value="Unassembled WGS sequence"/>
</dbReference>
<dbReference type="EMBL" id="MPUH01000090">
    <property type="protein sequence ID" value="OMJ91049.1"/>
    <property type="molecule type" value="Genomic_DNA"/>
</dbReference>
<dbReference type="GO" id="GO:0006559">
    <property type="term" value="P:L-phenylalanine catabolic process"/>
    <property type="evidence" value="ECO:0007669"/>
    <property type="project" value="UniProtKB-UniRule"/>
</dbReference>
<comment type="similarity">
    <text evidence="3 16">Belongs to the FAH family.</text>
</comment>
<evidence type="ECO:0000313" key="19">
    <source>
        <dbReference type="EMBL" id="OMJ91049.1"/>
    </source>
</evidence>
<feature type="binding site" evidence="15">
    <location>
        <position position="229"/>
    </location>
    <ligand>
        <name>Ca(2+)</name>
        <dbReference type="ChEBI" id="CHEBI:29108"/>
    </ligand>
</feature>
<keyword evidence="8 15" id="KW-0106">Calcium</keyword>
<accession>A0A1R2CPW7</accession>
<evidence type="ECO:0000256" key="1">
    <source>
        <dbReference type="ARBA" id="ARBA00000353"/>
    </source>
</evidence>
<dbReference type="Gene3D" id="2.30.30.230">
    <property type="entry name" value="Fumarylacetoacetase, N-terminal domain"/>
    <property type="match status" value="1"/>
</dbReference>
<dbReference type="InterPro" id="IPR005959">
    <property type="entry name" value="Fumarylacetoacetase"/>
</dbReference>
<dbReference type="SUPFAM" id="SSF63433">
    <property type="entry name" value="Fumarylacetoacetate hydrolase, FAH, N-terminal domain"/>
    <property type="match status" value="1"/>
</dbReference>
<dbReference type="UniPathway" id="UPA00139">
    <property type="reaction ID" value="UER00341"/>
</dbReference>
<dbReference type="InterPro" id="IPR036462">
    <property type="entry name" value="Fumarylacetoacetase_N_sf"/>
</dbReference>
<sequence>MESFIEIPEGSYYPLENIPYSTGHVRGGDQAHCLTRVGNTIVDLTFLEQIGILKTEKALFNTQTLNKFMSESREIWQSIRSQIQNLLRSDNQELQSSEHKTQALASLEEVQLSMPVNIGDYTDFYSSKNHAYNVGVMFRGPENALQPNWTRMPIGYHGRSSSVVVGGNVIRPRGQVCPPGGEPSFSICKKLDYELEIGCFVGGKTNDMGKSIDIADAYNNIFGIVLLNDWSARDIQAWEYIPLGPFTAKNFMTSISPWIVTLEALAPFKVPLEPQNPVPFPYLQDPDLFSYDIALKTFLKVPENDNTLISTSNMKYLYWSITQQLVHHTVTGCNMRPGDLLGSGTISGPTEDSLGCLLEISLNGKKPLQLPNGQQRTFLNDGDVLTIVGECKGNGFTIGLELPSAVVLPAVQDKYV</sequence>